<proteinExistence type="predicted"/>
<protein>
    <submittedName>
        <fullName evidence="1">Uncharacterized protein</fullName>
    </submittedName>
</protein>
<evidence type="ECO:0000313" key="2">
    <source>
        <dbReference type="Proteomes" id="UP000887013"/>
    </source>
</evidence>
<organism evidence="1 2">
    <name type="scientific">Nephila pilipes</name>
    <name type="common">Giant wood spider</name>
    <name type="synonym">Nephila maculata</name>
    <dbReference type="NCBI Taxonomy" id="299642"/>
    <lineage>
        <taxon>Eukaryota</taxon>
        <taxon>Metazoa</taxon>
        <taxon>Ecdysozoa</taxon>
        <taxon>Arthropoda</taxon>
        <taxon>Chelicerata</taxon>
        <taxon>Arachnida</taxon>
        <taxon>Araneae</taxon>
        <taxon>Araneomorphae</taxon>
        <taxon>Entelegynae</taxon>
        <taxon>Araneoidea</taxon>
        <taxon>Nephilidae</taxon>
        <taxon>Nephila</taxon>
    </lineage>
</organism>
<name>A0A8X6NME8_NEPPI</name>
<dbReference type="EMBL" id="BMAW01106296">
    <property type="protein sequence ID" value="GFT23631.1"/>
    <property type="molecule type" value="Genomic_DNA"/>
</dbReference>
<accession>A0A8X6NME8</accession>
<comment type="caution">
    <text evidence="1">The sequence shown here is derived from an EMBL/GenBank/DDBJ whole genome shotgun (WGS) entry which is preliminary data.</text>
</comment>
<evidence type="ECO:0000313" key="1">
    <source>
        <dbReference type="EMBL" id="GFT23631.1"/>
    </source>
</evidence>
<gene>
    <name evidence="1" type="ORF">NPIL_496901</name>
</gene>
<sequence>MPSNLLLHFGLPEPIRQQIVVINNRKYISELAYDVSLLIQVVSVGISKFNHDQKKVYDDILNSVDFNSGQLFSWRNKENIIDPSSAF</sequence>
<dbReference type="OrthoDB" id="6422725at2759"/>
<dbReference type="AlphaFoldDB" id="A0A8X6NME8"/>
<keyword evidence="2" id="KW-1185">Reference proteome</keyword>
<dbReference type="Proteomes" id="UP000887013">
    <property type="component" value="Unassembled WGS sequence"/>
</dbReference>
<reference evidence="1" key="1">
    <citation type="submission" date="2020-08" db="EMBL/GenBank/DDBJ databases">
        <title>Multicomponent nature underlies the extraordinary mechanical properties of spider dragline silk.</title>
        <authorList>
            <person name="Kono N."/>
            <person name="Nakamura H."/>
            <person name="Mori M."/>
            <person name="Yoshida Y."/>
            <person name="Ohtoshi R."/>
            <person name="Malay A.D."/>
            <person name="Moran D.A.P."/>
            <person name="Tomita M."/>
            <person name="Numata K."/>
            <person name="Arakawa K."/>
        </authorList>
    </citation>
    <scope>NUCLEOTIDE SEQUENCE</scope>
</reference>